<dbReference type="Proteomes" id="UP000492821">
    <property type="component" value="Unassembled WGS sequence"/>
</dbReference>
<dbReference type="Gene3D" id="3.40.50.150">
    <property type="entry name" value="Vaccinia Virus protein VP39"/>
    <property type="match status" value="1"/>
</dbReference>
<dbReference type="InterPro" id="IPR029063">
    <property type="entry name" value="SAM-dependent_MTases_sf"/>
</dbReference>
<reference evidence="3" key="2">
    <citation type="submission" date="2020-10" db="UniProtKB">
        <authorList>
            <consortium name="WormBaseParasite"/>
        </authorList>
    </citation>
    <scope>IDENTIFICATION</scope>
</reference>
<evidence type="ECO:0000313" key="3">
    <source>
        <dbReference type="WBParaSite" id="Pan_g2352.t1"/>
    </source>
</evidence>
<dbReference type="WBParaSite" id="Pan_g2352.t1">
    <property type="protein sequence ID" value="Pan_g2352.t1"/>
    <property type="gene ID" value="Pan_g2352"/>
</dbReference>
<dbReference type="InterPro" id="IPR045294">
    <property type="entry name" value="Complex1_LYR_LYRM1"/>
</dbReference>
<keyword evidence="2" id="KW-1185">Reference proteome</keyword>
<dbReference type="PANTHER" id="PTHR14614:SF130">
    <property type="entry name" value="PROTEIN-LYSINE N-METHYLTRANSFERASE EEF2KMT"/>
    <property type="match status" value="1"/>
</dbReference>
<accession>A0A7E4ZXN5</accession>
<dbReference type="InterPro" id="IPR019410">
    <property type="entry name" value="Methyltransf_16"/>
</dbReference>
<reference evidence="2" key="1">
    <citation type="journal article" date="2013" name="Genetics">
        <title>The draft genome and transcriptome of Panagrellus redivivus are shaped by the harsh demands of a free-living lifestyle.</title>
        <authorList>
            <person name="Srinivasan J."/>
            <person name="Dillman A.R."/>
            <person name="Macchietto M.G."/>
            <person name="Heikkinen L."/>
            <person name="Lakso M."/>
            <person name="Fracchia K.M."/>
            <person name="Antoshechkin I."/>
            <person name="Mortazavi A."/>
            <person name="Wong G."/>
            <person name="Sternberg P.W."/>
        </authorList>
    </citation>
    <scope>NUCLEOTIDE SEQUENCE [LARGE SCALE GENOMIC DNA]</scope>
    <source>
        <strain evidence="2">MT8872</strain>
    </source>
</reference>
<dbReference type="InterPro" id="IPR008011">
    <property type="entry name" value="Complex1_LYR_dom"/>
</dbReference>
<protein>
    <submittedName>
        <fullName evidence="3">Complex1_LYR_dom domain-containing protein</fullName>
    </submittedName>
</protein>
<dbReference type="Pfam" id="PF05347">
    <property type="entry name" value="Complex1_LYR"/>
    <property type="match status" value="1"/>
</dbReference>
<dbReference type="PANTHER" id="PTHR14614">
    <property type="entry name" value="HEPATOCELLULAR CARCINOMA-ASSOCIATED ANTIGEN"/>
    <property type="match status" value="1"/>
</dbReference>
<evidence type="ECO:0000259" key="1">
    <source>
        <dbReference type="Pfam" id="PF05347"/>
    </source>
</evidence>
<name>A0A7E4ZXN5_PANRE</name>
<dbReference type="SUPFAM" id="SSF53335">
    <property type="entry name" value="S-adenosyl-L-methionine-dependent methyltransferases"/>
    <property type="match status" value="1"/>
</dbReference>
<dbReference type="Pfam" id="PF10294">
    <property type="entry name" value="Methyltransf_16"/>
    <property type="match status" value="1"/>
</dbReference>
<evidence type="ECO:0000313" key="2">
    <source>
        <dbReference type="Proteomes" id="UP000492821"/>
    </source>
</evidence>
<dbReference type="GO" id="GO:0032991">
    <property type="term" value="C:protein-containing complex"/>
    <property type="evidence" value="ECO:0007669"/>
    <property type="project" value="TreeGrafter"/>
</dbReference>
<proteinExistence type="predicted"/>
<sequence>MSQRFQVLALYKRILKIANTWEASVATETVVEREYIRKEAATKFRQNAKLTDPAQIEKLIAATEKRIAIGEHYRIPKALRDLAGKVDEIFGSEDESVKKFVTYYLAGYLPPKHIFEAFITRLMERPELESLFDPLLCANFIPRPSYEKRIFKQLVDELEQREFYDFPILYQRRAMLSDAAASFTRVFMIWDEPVDAVFIEEHVNQLSQGTTGLSSWQASYILANYCKTVLPRFEVGKVLELGAGCGFTGIYLSNFLKDIDFLLTDGDSNVLRQLESNAVNNDATGTVSVAPLNWIDFEMNQIADCSVPDVVIGADLVYDPSILPHLTATLSTLLHAKSTPIYAFIGCAIRNEATLAAFLQQLVEKDVTIVETVTWTNKTGEFSFEKNDPKFAANYTDSIAIDTTQTTDVKIFVLKAGQT</sequence>
<dbReference type="CDD" id="cd20261">
    <property type="entry name" value="Complex1_LYR_LYRM1"/>
    <property type="match status" value="1"/>
</dbReference>
<organism evidence="2 3">
    <name type="scientific">Panagrellus redivivus</name>
    <name type="common">Microworm</name>
    <dbReference type="NCBI Taxonomy" id="6233"/>
    <lineage>
        <taxon>Eukaryota</taxon>
        <taxon>Metazoa</taxon>
        <taxon>Ecdysozoa</taxon>
        <taxon>Nematoda</taxon>
        <taxon>Chromadorea</taxon>
        <taxon>Rhabditida</taxon>
        <taxon>Tylenchina</taxon>
        <taxon>Panagrolaimomorpha</taxon>
        <taxon>Panagrolaimoidea</taxon>
        <taxon>Panagrolaimidae</taxon>
        <taxon>Panagrellus</taxon>
    </lineage>
</organism>
<dbReference type="AlphaFoldDB" id="A0A7E4ZXN5"/>
<feature type="domain" description="Complex 1 LYR protein" evidence="1">
    <location>
        <begin position="6"/>
        <end position="67"/>
    </location>
</feature>